<protein>
    <recommendedName>
        <fullName evidence="3">DUF3791 domain-containing protein</fullName>
    </recommendedName>
</protein>
<accession>A0A1M6R3Q4</accession>
<dbReference type="EMBL" id="FRAW01000003">
    <property type="protein sequence ID" value="SHK27063.1"/>
    <property type="molecule type" value="Genomic_DNA"/>
</dbReference>
<keyword evidence="2" id="KW-1185">Reference proteome</keyword>
<sequence length="72" mass="8317">MNEQQQILFMQIRILRMASERFNLSLKETAGLFKKFDVLKYIRACFGIFHVEGDEAVFEDVKAYLKAKGAAV</sequence>
<dbReference type="RefSeq" id="WP_073302427.1">
    <property type="nucleotide sequence ID" value="NZ_FRAW01000003.1"/>
</dbReference>
<dbReference type="Proteomes" id="UP000184275">
    <property type="component" value="Unassembled WGS sequence"/>
</dbReference>
<evidence type="ECO:0000313" key="1">
    <source>
        <dbReference type="EMBL" id="SHK27063.1"/>
    </source>
</evidence>
<evidence type="ECO:0000313" key="2">
    <source>
        <dbReference type="Proteomes" id="UP000184275"/>
    </source>
</evidence>
<evidence type="ECO:0008006" key="3">
    <source>
        <dbReference type="Google" id="ProtNLM"/>
    </source>
</evidence>
<organism evidence="1 2">
    <name type="scientific">Fibrobacter intestinalis</name>
    <dbReference type="NCBI Taxonomy" id="28122"/>
    <lineage>
        <taxon>Bacteria</taxon>
        <taxon>Pseudomonadati</taxon>
        <taxon>Fibrobacterota</taxon>
        <taxon>Fibrobacteria</taxon>
        <taxon>Fibrobacterales</taxon>
        <taxon>Fibrobacteraceae</taxon>
        <taxon>Fibrobacter</taxon>
    </lineage>
</organism>
<name>A0A1M6R3Q4_9BACT</name>
<dbReference type="AlphaFoldDB" id="A0A1M6R3Q4"/>
<dbReference type="Pfam" id="PF12668">
    <property type="entry name" value="DUF3791"/>
    <property type="match status" value="1"/>
</dbReference>
<proteinExistence type="predicted"/>
<dbReference type="InterPro" id="IPR024269">
    <property type="entry name" value="DUF3791"/>
</dbReference>
<reference evidence="2" key="1">
    <citation type="submission" date="2016-11" db="EMBL/GenBank/DDBJ databases">
        <authorList>
            <person name="Varghese N."/>
            <person name="Submissions S."/>
        </authorList>
    </citation>
    <scope>NUCLEOTIDE SEQUENCE [LARGE SCALE GENOMIC DNA]</scope>
    <source>
        <strain evidence="2">UWOS</strain>
    </source>
</reference>
<gene>
    <name evidence="1" type="ORF">SAMN05720469_10399</name>
</gene>